<evidence type="ECO:0000313" key="2">
    <source>
        <dbReference type="Proteomes" id="UP000190648"/>
    </source>
</evidence>
<dbReference type="AlphaFoldDB" id="A0A1V4IGJ9"/>
<comment type="caution">
    <text evidence="1">The sequence shown here is derived from an EMBL/GenBank/DDBJ whole genome shotgun (WGS) entry which is preliminary data.</text>
</comment>
<keyword evidence="2" id="KW-1185">Reference proteome</keyword>
<organism evidence="1 2">
    <name type="scientific">Patagioenas fasciata monilis</name>
    <dbReference type="NCBI Taxonomy" id="372326"/>
    <lineage>
        <taxon>Eukaryota</taxon>
        <taxon>Metazoa</taxon>
        <taxon>Chordata</taxon>
        <taxon>Craniata</taxon>
        <taxon>Vertebrata</taxon>
        <taxon>Euteleostomi</taxon>
        <taxon>Archelosauria</taxon>
        <taxon>Archosauria</taxon>
        <taxon>Dinosauria</taxon>
        <taxon>Saurischia</taxon>
        <taxon>Theropoda</taxon>
        <taxon>Coelurosauria</taxon>
        <taxon>Aves</taxon>
        <taxon>Neognathae</taxon>
        <taxon>Neoaves</taxon>
        <taxon>Columbimorphae</taxon>
        <taxon>Columbiformes</taxon>
        <taxon>Columbidae</taxon>
        <taxon>Patagioenas</taxon>
    </lineage>
</organism>
<dbReference type="Proteomes" id="UP000190648">
    <property type="component" value="Unassembled WGS sequence"/>
</dbReference>
<reference evidence="1 2" key="1">
    <citation type="submission" date="2016-02" db="EMBL/GenBank/DDBJ databases">
        <title>Band-tailed pigeon sequencing and assembly.</title>
        <authorList>
            <person name="Soares A.E."/>
            <person name="Novak B.J."/>
            <person name="Rice E.S."/>
            <person name="O'Connell B."/>
            <person name="Chang D."/>
            <person name="Weber S."/>
            <person name="Shapiro B."/>
        </authorList>
    </citation>
    <scope>NUCLEOTIDE SEQUENCE [LARGE SCALE GENOMIC DNA]</scope>
    <source>
        <strain evidence="1">BTP2013</strain>
        <tissue evidence="1">Blood</tissue>
    </source>
</reference>
<evidence type="ECO:0000313" key="1">
    <source>
        <dbReference type="EMBL" id="OPJ58795.1"/>
    </source>
</evidence>
<sequence>MQKSLSVASNESNRVKSSACWISAKRYARCSGPRDRPFIPAREIKTVQAGQLTDVCKDLRRDGPAWLLCVSVGAAERSPKRILGGRVCPASPKNLEPSTNKPTVFLALRGKHSSTCLQ</sequence>
<dbReference type="EMBL" id="LSYS01009753">
    <property type="protein sequence ID" value="OPJ58795.1"/>
    <property type="molecule type" value="Genomic_DNA"/>
</dbReference>
<accession>A0A1V4IGJ9</accession>
<name>A0A1V4IGJ9_PATFA</name>
<protein>
    <submittedName>
        <fullName evidence="1">Uncharacterized protein</fullName>
    </submittedName>
</protein>
<proteinExistence type="predicted"/>
<gene>
    <name evidence="1" type="ORF">AV530_000546</name>
</gene>